<dbReference type="AlphaFoldDB" id="A0AAD4XR77"/>
<protein>
    <submittedName>
        <fullName evidence="1">Uncharacterized protein</fullName>
    </submittedName>
</protein>
<gene>
    <name evidence="1" type="ORF">MKW98_022169</name>
</gene>
<evidence type="ECO:0000313" key="2">
    <source>
        <dbReference type="Proteomes" id="UP001202328"/>
    </source>
</evidence>
<reference evidence="1" key="1">
    <citation type="submission" date="2022-04" db="EMBL/GenBank/DDBJ databases">
        <title>A functionally conserved STORR gene fusion in Papaver species that diverged 16.8 million years ago.</title>
        <authorList>
            <person name="Catania T."/>
        </authorList>
    </citation>
    <scope>NUCLEOTIDE SEQUENCE</scope>
    <source>
        <strain evidence="1">S-188037</strain>
    </source>
</reference>
<keyword evidence="2" id="KW-1185">Reference proteome</keyword>
<comment type="caution">
    <text evidence="1">The sequence shown here is derived from an EMBL/GenBank/DDBJ whole genome shotgun (WGS) entry which is preliminary data.</text>
</comment>
<dbReference type="EMBL" id="JAJJMB010005364">
    <property type="protein sequence ID" value="KAI3939301.1"/>
    <property type="molecule type" value="Genomic_DNA"/>
</dbReference>
<accession>A0AAD4XR77</accession>
<organism evidence="1 2">
    <name type="scientific">Papaver atlanticum</name>
    <dbReference type="NCBI Taxonomy" id="357466"/>
    <lineage>
        <taxon>Eukaryota</taxon>
        <taxon>Viridiplantae</taxon>
        <taxon>Streptophyta</taxon>
        <taxon>Embryophyta</taxon>
        <taxon>Tracheophyta</taxon>
        <taxon>Spermatophyta</taxon>
        <taxon>Magnoliopsida</taxon>
        <taxon>Ranunculales</taxon>
        <taxon>Papaveraceae</taxon>
        <taxon>Papaveroideae</taxon>
        <taxon>Papaver</taxon>
    </lineage>
</organism>
<proteinExistence type="predicted"/>
<dbReference type="Proteomes" id="UP001202328">
    <property type="component" value="Unassembled WGS sequence"/>
</dbReference>
<name>A0AAD4XR77_9MAGN</name>
<sequence length="98" mass="10499">MKKLLLVGLSCANPSSIERPTMRRVLQILNDEAEVIRIPKVKPSLSFCSILSLSLDEIVSDEECDEATSSLPSSVGQVASECHGSEKASPLIEISIAS</sequence>
<evidence type="ECO:0000313" key="1">
    <source>
        <dbReference type="EMBL" id="KAI3939301.1"/>
    </source>
</evidence>